<keyword evidence="7" id="KW-1185">Reference proteome</keyword>
<dbReference type="AlphaFoldDB" id="A0AAJ0GN55"/>
<feature type="non-terminal residue" evidence="6">
    <location>
        <position position="120"/>
    </location>
</feature>
<name>A0AAJ0GN55_9PEZI</name>
<dbReference type="InterPro" id="IPR050987">
    <property type="entry name" value="AtrR-like"/>
</dbReference>
<dbReference type="GO" id="GO:0005634">
    <property type="term" value="C:nucleus"/>
    <property type="evidence" value="ECO:0007669"/>
    <property type="project" value="UniProtKB-SubCell"/>
</dbReference>
<evidence type="ECO:0000256" key="1">
    <source>
        <dbReference type="ARBA" id="ARBA00004123"/>
    </source>
</evidence>
<keyword evidence="2" id="KW-0479">Metal-binding</keyword>
<evidence type="ECO:0000259" key="5">
    <source>
        <dbReference type="Pfam" id="PF04082"/>
    </source>
</evidence>
<dbReference type="CDD" id="cd12148">
    <property type="entry name" value="fungal_TF_MHR"/>
    <property type="match status" value="1"/>
</dbReference>
<dbReference type="RefSeq" id="XP_062718595.1">
    <property type="nucleotide sequence ID" value="XM_062864260.1"/>
</dbReference>
<dbReference type="Proteomes" id="UP001273166">
    <property type="component" value="Unassembled WGS sequence"/>
</dbReference>
<evidence type="ECO:0000256" key="3">
    <source>
        <dbReference type="ARBA" id="ARBA00023125"/>
    </source>
</evidence>
<gene>
    <name evidence="6" type="ORF">B0T15DRAFT_383346</name>
</gene>
<keyword evidence="3" id="KW-0238">DNA-binding</keyword>
<dbReference type="PANTHER" id="PTHR46910">
    <property type="entry name" value="TRANSCRIPTION FACTOR PDR1"/>
    <property type="match status" value="1"/>
</dbReference>
<reference evidence="6" key="2">
    <citation type="submission" date="2023-06" db="EMBL/GenBank/DDBJ databases">
        <authorList>
            <consortium name="Lawrence Berkeley National Laboratory"/>
            <person name="Mondo S.J."/>
            <person name="Hensen N."/>
            <person name="Bonometti L."/>
            <person name="Westerberg I."/>
            <person name="Brannstrom I.O."/>
            <person name="Guillou S."/>
            <person name="Cros-Aarteil S."/>
            <person name="Calhoun S."/>
            <person name="Haridas S."/>
            <person name="Kuo A."/>
            <person name="Pangilinan J."/>
            <person name="Riley R."/>
            <person name="Labutti K."/>
            <person name="Andreopoulos B."/>
            <person name="Lipzen A."/>
            <person name="Chen C."/>
            <person name="Yanf M."/>
            <person name="Daum C."/>
            <person name="Ng V."/>
            <person name="Clum A."/>
            <person name="Steindorff A."/>
            <person name="Ohm R."/>
            <person name="Martin F."/>
            <person name="Silar P."/>
            <person name="Natvig D."/>
            <person name="Lalanne C."/>
            <person name="Gautier V."/>
            <person name="Ament-Velasquez S.L."/>
            <person name="Kruys A."/>
            <person name="Hutchinson M.I."/>
            <person name="Powell A.J."/>
            <person name="Barry K."/>
            <person name="Miller A.N."/>
            <person name="Grigoriev I.V."/>
            <person name="Debuchy R."/>
            <person name="Gladieux P."/>
            <person name="Thoren M.H."/>
            <person name="Johannesson H."/>
        </authorList>
    </citation>
    <scope>NUCLEOTIDE SEQUENCE</scope>
    <source>
        <strain evidence="6">CBS 333.67</strain>
    </source>
</reference>
<evidence type="ECO:0000256" key="4">
    <source>
        <dbReference type="ARBA" id="ARBA00023242"/>
    </source>
</evidence>
<comment type="caution">
    <text evidence="6">The sequence shown here is derived from an EMBL/GenBank/DDBJ whole genome shotgun (WGS) entry which is preliminary data.</text>
</comment>
<evidence type="ECO:0000256" key="2">
    <source>
        <dbReference type="ARBA" id="ARBA00022723"/>
    </source>
</evidence>
<dbReference type="InterPro" id="IPR007219">
    <property type="entry name" value="XnlR_reg_dom"/>
</dbReference>
<protein>
    <recommendedName>
        <fullName evidence="5">Xylanolytic transcriptional activator regulatory domain-containing protein</fullName>
    </recommendedName>
</protein>
<proteinExistence type="predicted"/>
<dbReference type="Pfam" id="PF04082">
    <property type="entry name" value="Fungal_trans"/>
    <property type="match status" value="1"/>
</dbReference>
<dbReference type="GeneID" id="87883089"/>
<accession>A0AAJ0GN55</accession>
<evidence type="ECO:0000313" key="7">
    <source>
        <dbReference type="Proteomes" id="UP001273166"/>
    </source>
</evidence>
<dbReference type="EMBL" id="JAUDZG010000006">
    <property type="protein sequence ID" value="KAK3302815.1"/>
    <property type="molecule type" value="Genomic_DNA"/>
</dbReference>
<sequence length="120" mass="13611">HCQTLGYRCERTYQIDRTGNAEVMRRIFWTIYVSDKSLSLLLGCASCIQDFEIDSSPPVLPTNPALQPWDESFIAAIKVARNLLYSAAAWKADHSERSQHIKTLAAAVRQLRTELEKVSK</sequence>
<dbReference type="GO" id="GO:0003700">
    <property type="term" value="F:DNA-binding transcription factor activity"/>
    <property type="evidence" value="ECO:0007669"/>
    <property type="project" value="InterPro"/>
</dbReference>
<feature type="domain" description="Xylanolytic transcriptional activator regulatory" evidence="5">
    <location>
        <begin position="20"/>
        <end position="65"/>
    </location>
</feature>
<dbReference type="GO" id="GO:0006351">
    <property type="term" value="P:DNA-templated transcription"/>
    <property type="evidence" value="ECO:0007669"/>
    <property type="project" value="InterPro"/>
</dbReference>
<keyword evidence="4" id="KW-0539">Nucleus</keyword>
<evidence type="ECO:0000313" key="6">
    <source>
        <dbReference type="EMBL" id="KAK3302815.1"/>
    </source>
</evidence>
<comment type="subcellular location">
    <subcellularLocation>
        <location evidence="1">Nucleus</location>
    </subcellularLocation>
</comment>
<dbReference type="GO" id="GO:0003677">
    <property type="term" value="F:DNA binding"/>
    <property type="evidence" value="ECO:0007669"/>
    <property type="project" value="UniProtKB-KW"/>
</dbReference>
<feature type="non-terminal residue" evidence="6">
    <location>
        <position position="1"/>
    </location>
</feature>
<reference evidence="6" key="1">
    <citation type="journal article" date="2023" name="Mol. Phylogenet. Evol.">
        <title>Genome-scale phylogeny and comparative genomics of the fungal order Sordariales.</title>
        <authorList>
            <person name="Hensen N."/>
            <person name="Bonometti L."/>
            <person name="Westerberg I."/>
            <person name="Brannstrom I.O."/>
            <person name="Guillou S."/>
            <person name="Cros-Aarteil S."/>
            <person name="Calhoun S."/>
            <person name="Haridas S."/>
            <person name="Kuo A."/>
            <person name="Mondo S."/>
            <person name="Pangilinan J."/>
            <person name="Riley R."/>
            <person name="LaButti K."/>
            <person name="Andreopoulos B."/>
            <person name="Lipzen A."/>
            <person name="Chen C."/>
            <person name="Yan M."/>
            <person name="Daum C."/>
            <person name="Ng V."/>
            <person name="Clum A."/>
            <person name="Steindorff A."/>
            <person name="Ohm R.A."/>
            <person name="Martin F."/>
            <person name="Silar P."/>
            <person name="Natvig D.O."/>
            <person name="Lalanne C."/>
            <person name="Gautier V."/>
            <person name="Ament-Velasquez S.L."/>
            <person name="Kruys A."/>
            <person name="Hutchinson M.I."/>
            <person name="Powell A.J."/>
            <person name="Barry K."/>
            <person name="Miller A.N."/>
            <person name="Grigoriev I.V."/>
            <person name="Debuchy R."/>
            <person name="Gladieux P."/>
            <person name="Hiltunen Thoren M."/>
            <person name="Johannesson H."/>
        </authorList>
    </citation>
    <scope>NUCLEOTIDE SEQUENCE</scope>
    <source>
        <strain evidence="6">CBS 333.67</strain>
    </source>
</reference>
<organism evidence="6 7">
    <name type="scientific">Chaetomium strumarium</name>
    <dbReference type="NCBI Taxonomy" id="1170767"/>
    <lineage>
        <taxon>Eukaryota</taxon>
        <taxon>Fungi</taxon>
        <taxon>Dikarya</taxon>
        <taxon>Ascomycota</taxon>
        <taxon>Pezizomycotina</taxon>
        <taxon>Sordariomycetes</taxon>
        <taxon>Sordariomycetidae</taxon>
        <taxon>Sordariales</taxon>
        <taxon>Chaetomiaceae</taxon>
        <taxon>Chaetomium</taxon>
    </lineage>
</organism>
<dbReference type="PANTHER" id="PTHR46910:SF3">
    <property type="entry name" value="HALOTOLERANCE PROTEIN 9-RELATED"/>
    <property type="match status" value="1"/>
</dbReference>
<dbReference type="GO" id="GO:0008270">
    <property type="term" value="F:zinc ion binding"/>
    <property type="evidence" value="ECO:0007669"/>
    <property type="project" value="InterPro"/>
</dbReference>